<evidence type="ECO:0000313" key="4">
    <source>
        <dbReference type="Proteomes" id="UP001424532"/>
    </source>
</evidence>
<sequence>MNNPSFSPLTLIAVFAGVIEASALASLPFLSEESQTIYIWFLVGFPFFLTVLFFLTLNFNTGSLFAPEHHDPTLNCPNPAPPPTAPNQAVTPATTETQAPPTPLSAPLCESEAAMVIAISGPDSRKMFERHVLRMIDRPQTTTRRWTLYNLDTRACFHLSAGPMHEDTELPFEQAETPE</sequence>
<dbReference type="RefSeq" id="WP_347149814.1">
    <property type="nucleotide sequence ID" value="NZ_JBDLYL010000008.1"/>
</dbReference>
<proteinExistence type="predicted"/>
<name>A0ABV0DDY7_9PSED</name>
<reference evidence="3 4" key="1">
    <citation type="submission" date="2024-05" db="EMBL/GenBank/DDBJ databases">
        <title>Sequence of Lycoming College course isolates.</title>
        <authorList>
            <person name="Reigle C.A."/>
            <person name="Newman J.D."/>
        </authorList>
    </citation>
    <scope>NUCLEOTIDE SEQUENCE [LARGE SCALE GENOMIC DNA]</scope>
    <source>
        <strain evidence="3 4">CAR-09</strain>
    </source>
</reference>
<feature type="region of interest" description="Disordered" evidence="1">
    <location>
        <begin position="74"/>
        <end position="105"/>
    </location>
</feature>
<evidence type="ECO:0000256" key="2">
    <source>
        <dbReference type="SAM" id="Phobius"/>
    </source>
</evidence>
<protein>
    <submittedName>
        <fullName evidence="3">Uncharacterized protein</fullName>
    </submittedName>
</protein>
<dbReference type="Proteomes" id="UP001424532">
    <property type="component" value="Unassembled WGS sequence"/>
</dbReference>
<feature type="compositionally biased region" description="Low complexity" evidence="1">
    <location>
        <begin position="86"/>
        <end position="99"/>
    </location>
</feature>
<dbReference type="EMBL" id="JBDLYL010000008">
    <property type="protein sequence ID" value="MEN8639997.1"/>
    <property type="molecule type" value="Genomic_DNA"/>
</dbReference>
<keyword evidence="2" id="KW-0812">Transmembrane</keyword>
<comment type="caution">
    <text evidence="3">The sequence shown here is derived from an EMBL/GenBank/DDBJ whole genome shotgun (WGS) entry which is preliminary data.</text>
</comment>
<organism evidence="3 4">
    <name type="scientific">Pseudomonas sichuanensis</name>
    <dbReference type="NCBI Taxonomy" id="2213015"/>
    <lineage>
        <taxon>Bacteria</taxon>
        <taxon>Pseudomonadati</taxon>
        <taxon>Pseudomonadota</taxon>
        <taxon>Gammaproteobacteria</taxon>
        <taxon>Pseudomonadales</taxon>
        <taxon>Pseudomonadaceae</taxon>
        <taxon>Pseudomonas</taxon>
    </lineage>
</organism>
<keyword evidence="4" id="KW-1185">Reference proteome</keyword>
<evidence type="ECO:0000313" key="3">
    <source>
        <dbReference type="EMBL" id="MEN8639997.1"/>
    </source>
</evidence>
<accession>A0ABV0DDY7</accession>
<gene>
    <name evidence="3" type="ORF">ABFE88_10095</name>
</gene>
<evidence type="ECO:0000256" key="1">
    <source>
        <dbReference type="SAM" id="MobiDB-lite"/>
    </source>
</evidence>
<keyword evidence="2" id="KW-1133">Transmembrane helix</keyword>
<keyword evidence="2" id="KW-0472">Membrane</keyword>
<feature type="transmembrane region" description="Helical" evidence="2">
    <location>
        <begin position="37"/>
        <end position="57"/>
    </location>
</feature>